<keyword evidence="10" id="KW-1185">Reference proteome</keyword>
<feature type="transmembrane region" description="Helical" evidence="7">
    <location>
        <begin position="184"/>
        <end position="207"/>
    </location>
</feature>
<dbReference type="PANTHER" id="PTHR23511:SF4">
    <property type="entry name" value="MAJOR FACILITATOR SUPERFAMILY (MFS) PROFILE DOMAIN-CONTAINING PROTEIN"/>
    <property type="match status" value="1"/>
</dbReference>
<organism evidence="9 10">
    <name type="scientific">Diutina rugosa</name>
    <name type="common">Yeast</name>
    <name type="synonym">Candida rugosa</name>
    <dbReference type="NCBI Taxonomy" id="5481"/>
    <lineage>
        <taxon>Eukaryota</taxon>
        <taxon>Fungi</taxon>
        <taxon>Dikarya</taxon>
        <taxon>Ascomycota</taxon>
        <taxon>Saccharomycotina</taxon>
        <taxon>Pichiomycetes</taxon>
        <taxon>Debaryomycetaceae</taxon>
        <taxon>Diutina</taxon>
    </lineage>
</organism>
<feature type="transmembrane region" description="Helical" evidence="7">
    <location>
        <begin position="126"/>
        <end position="147"/>
    </location>
</feature>
<dbReference type="Proteomes" id="UP000449547">
    <property type="component" value="Unassembled WGS sequence"/>
</dbReference>
<accession>A0A642UVD0</accession>
<dbReference type="PROSITE" id="PS50850">
    <property type="entry name" value="MFS"/>
    <property type="match status" value="1"/>
</dbReference>
<evidence type="ECO:0000256" key="1">
    <source>
        <dbReference type="ARBA" id="ARBA00004141"/>
    </source>
</evidence>
<evidence type="ECO:0000256" key="7">
    <source>
        <dbReference type="SAM" id="Phobius"/>
    </source>
</evidence>
<evidence type="ECO:0000256" key="5">
    <source>
        <dbReference type="ARBA" id="ARBA00023136"/>
    </source>
</evidence>
<keyword evidence="4 7" id="KW-1133">Transmembrane helix</keyword>
<feature type="transmembrane region" description="Helical" evidence="7">
    <location>
        <begin position="488"/>
        <end position="509"/>
    </location>
</feature>
<feature type="transmembrane region" description="Helical" evidence="7">
    <location>
        <begin position="401"/>
        <end position="420"/>
    </location>
</feature>
<dbReference type="PANTHER" id="PTHR23511">
    <property type="entry name" value="SYNAPTIC VESICLE GLYCOPROTEIN 2"/>
    <property type="match status" value="1"/>
</dbReference>
<evidence type="ECO:0000259" key="8">
    <source>
        <dbReference type="PROSITE" id="PS50850"/>
    </source>
</evidence>
<evidence type="ECO:0000256" key="3">
    <source>
        <dbReference type="ARBA" id="ARBA00022692"/>
    </source>
</evidence>
<dbReference type="RefSeq" id="XP_034014082.1">
    <property type="nucleotide sequence ID" value="XM_034153561.1"/>
</dbReference>
<dbReference type="Pfam" id="PF07690">
    <property type="entry name" value="MFS_1"/>
    <property type="match status" value="1"/>
</dbReference>
<proteinExistence type="predicted"/>
<keyword evidence="5 7" id="KW-0472">Membrane</keyword>
<dbReference type="GO" id="GO:0022857">
    <property type="term" value="F:transmembrane transporter activity"/>
    <property type="evidence" value="ECO:0007669"/>
    <property type="project" value="InterPro"/>
</dbReference>
<dbReference type="InterPro" id="IPR020846">
    <property type="entry name" value="MFS_dom"/>
</dbReference>
<feature type="domain" description="Major facilitator superfamily (MFS) profile" evidence="8">
    <location>
        <begin position="47"/>
        <end position="513"/>
    </location>
</feature>
<feature type="transmembrane region" description="Helical" evidence="7">
    <location>
        <begin position="332"/>
        <end position="354"/>
    </location>
</feature>
<feature type="region of interest" description="Disordered" evidence="6">
    <location>
        <begin position="1"/>
        <end position="20"/>
    </location>
</feature>
<dbReference type="GO" id="GO:0016020">
    <property type="term" value="C:membrane"/>
    <property type="evidence" value="ECO:0007669"/>
    <property type="project" value="UniProtKB-SubCell"/>
</dbReference>
<dbReference type="OMA" id="SGWRYLM"/>
<gene>
    <name evidence="9" type="ORF">DIURU_001059</name>
</gene>
<evidence type="ECO:0000313" key="9">
    <source>
        <dbReference type="EMBL" id="KAA8906321.1"/>
    </source>
</evidence>
<comment type="caution">
    <text evidence="9">The sequence shown here is derived from an EMBL/GenBank/DDBJ whole genome shotgun (WGS) entry which is preliminary data.</text>
</comment>
<sequence length="517" mass="57090">MSIKSRSSKASRSEVGSLAEKEPYQDNYDESLTYGGVDMAELDQSDVIMQRKMKLINDALDEIGFTWYHFKYAVDSQLTLLESLTREMINYDFGKPFAVPNVLNYAGMLSGAMFWGFSADLIGRRLAFNLTLFLAAVFTIYCGTMGTLSSYGIMIYLIAFSFGGNLVLDTTCFMEFLPHKQNWLITFFAVFWGVGGTIASATALGFLPRWSCTETECPDPANNGWRYLFYTNGSIVLFLALARVTVVNLEETPKFLVANKRDEEAVEVLHKIANKYNRTCSLTVEQLEACGEIISNEDFRRSSDIKGTLRIVRKHIAHLFSNRRVARSTTTLLFSWLVLGIAYPLYTTYLPMYLKAKGAATGSSSLHQNYVDLVISNAVSTAGPAISGIMLWLLPILGSRGVMCFGGLVSCGFLIGYAFVSTHAQNVALSSVSFLAVFIYYSVLYAYSPSVLPTSARATGNACCIGITRFASCFVPIIAFYGDPNTNVPIFVCAGLMGLLGVVSLFYPFEPSKQRIV</sequence>
<keyword evidence="2" id="KW-0813">Transport</keyword>
<feature type="transmembrane region" description="Helical" evidence="7">
    <location>
        <begin position="374"/>
        <end position="394"/>
    </location>
</feature>
<reference evidence="9 10" key="1">
    <citation type="submission" date="2019-07" db="EMBL/GenBank/DDBJ databases">
        <title>Genome assembly of two rare yeast pathogens: Diutina rugosa and Trichomonascus ciferrii.</title>
        <authorList>
            <person name="Mixao V."/>
            <person name="Saus E."/>
            <person name="Hansen A."/>
            <person name="Lass-Flor C."/>
            <person name="Gabaldon T."/>
        </authorList>
    </citation>
    <scope>NUCLEOTIDE SEQUENCE [LARGE SCALE GENOMIC DNA]</scope>
    <source>
        <strain evidence="9 10">CBS 613</strain>
    </source>
</reference>
<evidence type="ECO:0000313" key="10">
    <source>
        <dbReference type="Proteomes" id="UP000449547"/>
    </source>
</evidence>
<dbReference type="InterPro" id="IPR011701">
    <property type="entry name" value="MFS"/>
</dbReference>
<feature type="transmembrane region" description="Helical" evidence="7">
    <location>
        <begin position="426"/>
        <end position="447"/>
    </location>
</feature>
<feature type="transmembrane region" description="Helical" evidence="7">
    <location>
        <begin position="153"/>
        <end position="177"/>
    </location>
</feature>
<comment type="subcellular location">
    <subcellularLocation>
        <location evidence="1">Membrane</location>
        <topology evidence="1">Multi-pass membrane protein</topology>
    </subcellularLocation>
</comment>
<dbReference type="VEuPathDB" id="FungiDB:DIURU_001059"/>
<evidence type="ECO:0000256" key="2">
    <source>
        <dbReference type="ARBA" id="ARBA00022448"/>
    </source>
</evidence>
<name>A0A642UVD0_DIURU</name>
<dbReference type="SUPFAM" id="SSF103473">
    <property type="entry name" value="MFS general substrate transporter"/>
    <property type="match status" value="1"/>
</dbReference>
<dbReference type="EMBL" id="SWFT01000035">
    <property type="protein sequence ID" value="KAA8906321.1"/>
    <property type="molecule type" value="Genomic_DNA"/>
</dbReference>
<dbReference type="GeneID" id="54779712"/>
<evidence type="ECO:0000256" key="4">
    <source>
        <dbReference type="ARBA" id="ARBA00022989"/>
    </source>
</evidence>
<evidence type="ECO:0000256" key="6">
    <source>
        <dbReference type="SAM" id="MobiDB-lite"/>
    </source>
</evidence>
<feature type="transmembrane region" description="Helical" evidence="7">
    <location>
        <begin position="459"/>
        <end position="482"/>
    </location>
</feature>
<feature type="transmembrane region" description="Helical" evidence="7">
    <location>
        <begin position="227"/>
        <end position="246"/>
    </location>
</feature>
<protein>
    <recommendedName>
        <fullName evidence="8">Major facilitator superfamily (MFS) profile domain-containing protein</fullName>
    </recommendedName>
</protein>
<feature type="compositionally biased region" description="Low complexity" evidence="6">
    <location>
        <begin position="1"/>
        <end position="10"/>
    </location>
</feature>
<dbReference type="OrthoDB" id="3936150at2759"/>
<dbReference type="InterPro" id="IPR036259">
    <property type="entry name" value="MFS_trans_sf"/>
</dbReference>
<dbReference type="Gene3D" id="1.20.1250.20">
    <property type="entry name" value="MFS general substrate transporter like domains"/>
    <property type="match status" value="1"/>
</dbReference>
<keyword evidence="3 7" id="KW-0812">Transmembrane</keyword>
<dbReference type="AlphaFoldDB" id="A0A642UVD0"/>